<organism evidence="1 2">
    <name type="scientific">Nicotiana attenuata</name>
    <name type="common">Coyote tobacco</name>
    <dbReference type="NCBI Taxonomy" id="49451"/>
    <lineage>
        <taxon>Eukaryota</taxon>
        <taxon>Viridiplantae</taxon>
        <taxon>Streptophyta</taxon>
        <taxon>Embryophyta</taxon>
        <taxon>Tracheophyta</taxon>
        <taxon>Spermatophyta</taxon>
        <taxon>Magnoliopsida</taxon>
        <taxon>eudicotyledons</taxon>
        <taxon>Gunneridae</taxon>
        <taxon>Pentapetalae</taxon>
        <taxon>asterids</taxon>
        <taxon>lamiids</taxon>
        <taxon>Solanales</taxon>
        <taxon>Solanaceae</taxon>
        <taxon>Nicotianoideae</taxon>
        <taxon>Nicotianeae</taxon>
        <taxon>Nicotiana</taxon>
    </lineage>
</organism>
<evidence type="ECO:0000313" key="1">
    <source>
        <dbReference type="EMBL" id="OIT00985.1"/>
    </source>
</evidence>
<dbReference type="Proteomes" id="UP000187609">
    <property type="component" value="Unassembled WGS sequence"/>
</dbReference>
<evidence type="ECO:0000313" key="2">
    <source>
        <dbReference type="Proteomes" id="UP000187609"/>
    </source>
</evidence>
<gene>
    <name evidence="1" type="ORF">A4A49_14962</name>
</gene>
<accession>A0A1J6J102</accession>
<name>A0A1J6J102_NICAT</name>
<dbReference type="EMBL" id="MJEQ01037189">
    <property type="protein sequence ID" value="OIT00985.1"/>
    <property type="molecule type" value="Genomic_DNA"/>
</dbReference>
<keyword evidence="2" id="KW-1185">Reference proteome</keyword>
<comment type="caution">
    <text evidence="1">The sequence shown here is derived from an EMBL/GenBank/DDBJ whole genome shotgun (WGS) entry which is preliminary data.</text>
</comment>
<dbReference type="Gramene" id="OIT00985">
    <property type="protein sequence ID" value="OIT00985"/>
    <property type="gene ID" value="A4A49_14962"/>
</dbReference>
<protein>
    <submittedName>
        <fullName evidence="1">Uncharacterized protein</fullName>
    </submittedName>
</protein>
<proteinExistence type="predicted"/>
<reference evidence="1" key="1">
    <citation type="submission" date="2016-11" db="EMBL/GenBank/DDBJ databases">
        <title>The genome of Nicotiana attenuata.</title>
        <authorList>
            <person name="Xu S."/>
            <person name="Brockmoeller T."/>
            <person name="Gaquerel E."/>
            <person name="Navarro A."/>
            <person name="Kuhl H."/>
            <person name="Gase K."/>
            <person name="Ling Z."/>
            <person name="Zhou W."/>
            <person name="Kreitzer C."/>
            <person name="Stanke M."/>
            <person name="Tang H."/>
            <person name="Lyons E."/>
            <person name="Pandey P."/>
            <person name="Pandey S.P."/>
            <person name="Timmermann B."/>
            <person name="Baldwin I.T."/>
        </authorList>
    </citation>
    <scope>NUCLEOTIDE SEQUENCE [LARGE SCALE GENOMIC DNA]</scope>
    <source>
        <strain evidence="1">UT</strain>
    </source>
</reference>
<dbReference type="AlphaFoldDB" id="A0A1J6J102"/>
<sequence>MEKDALVKKMLHVMHLVGKERKTTAHMSNYNFSHALNQFCRRKITASADQLKVYFKFGFQLIRGRELFAT</sequence>